<evidence type="ECO:0000259" key="1">
    <source>
        <dbReference type="PROSITE" id="PS50995"/>
    </source>
</evidence>
<proteinExistence type="predicted"/>
<gene>
    <name evidence="2" type="ORF">KIH74_14145</name>
</gene>
<dbReference type="PROSITE" id="PS50995">
    <property type="entry name" value="HTH_MARR_2"/>
    <property type="match status" value="1"/>
</dbReference>
<reference evidence="2 3" key="1">
    <citation type="submission" date="2021-05" db="EMBL/GenBank/DDBJ databases">
        <title>Kineosporia and Streptomyces sp. nov. two new marine actinobacteria isolated from Coral.</title>
        <authorList>
            <person name="Buangrab K."/>
            <person name="Sutthacheep M."/>
            <person name="Yeemin T."/>
            <person name="Harunari E."/>
            <person name="Igarashi Y."/>
            <person name="Kanchanasin P."/>
            <person name="Tanasupawat S."/>
            <person name="Phongsopitanun W."/>
        </authorList>
    </citation>
    <scope>NUCLEOTIDE SEQUENCE [LARGE SCALE GENOMIC DNA]</scope>
    <source>
        <strain evidence="2 3">J2-2</strain>
    </source>
</reference>
<protein>
    <submittedName>
        <fullName evidence="2">MarR family transcriptional regulator</fullName>
    </submittedName>
</protein>
<dbReference type="InterPro" id="IPR036390">
    <property type="entry name" value="WH_DNA-bd_sf"/>
</dbReference>
<sequence length="147" mass="15952">MTQATGLFLDLVRVETRLYNTADARLRADSELTLGQFQLLDIVGRVPNCRVNDIVRELAITVGATSKAVDRVESAGLLRREANPGDRRSSILTLTSDGATRLEAARPVLERILVALTADVVAPDDLARTAAVLSTLRVSLERLERGS</sequence>
<organism evidence="2 3">
    <name type="scientific">Kineosporia corallincola</name>
    <dbReference type="NCBI Taxonomy" id="2835133"/>
    <lineage>
        <taxon>Bacteria</taxon>
        <taxon>Bacillati</taxon>
        <taxon>Actinomycetota</taxon>
        <taxon>Actinomycetes</taxon>
        <taxon>Kineosporiales</taxon>
        <taxon>Kineosporiaceae</taxon>
        <taxon>Kineosporia</taxon>
    </lineage>
</organism>
<dbReference type="Gene3D" id="1.10.10.10">
    <property type="entry name" value="Winged helix-like DNA-binding domain superfamily/Winged helix DNA-binding domain"/>
    <property type="match status" value="1"/>
</dbReference>
<dbReference type="InterPro" id="IPR000835">
    <property type="entry name" value="HTH_MarR-typ"/>
</dbReference>
<dbReference type="SUPFAM" id="SSF46785">
    <property type="entry name" value="Winged helix' DNA-binding domain"/>
    <property type="match status" value="1"/>
</dbReference>
<feature type="domain" description="HTH marR-type" evidence="1">
    <location>
        <begin position="4"/>
        <end position="145"/>
    </location>
</feature>
<dbReference type="PANTHER" id="PTHR33164:SF94">
    <property type="entry name" value="TRANSCRIPTIONAL REGULATORY PROTEIN-RELATED"/>
    <property type="match status" value="1"/>
</dbReference>
<dbReference type="InterPro" id="IPR039422">
    <property type="entry name" value="MarR/SlyA-like"/>
</dbReference>
<dbReference type="RefSeq" id="WP_214156368.1">
    <property type="nucleotide sequence ID" value="NZ_JAHBAY010000005.1"/>
</dbReference>
<dbReference type="InterPro" id="IPR036388">
    <property type="entry name" value="WH-like_DNA-bd_sf"/>
</dbReference>
<dbReference type="Pfam" id="PF12802">
    <property type="entry name" value="MarR_2"/>
    <property type="match status" value="1"/>
</dbReference>
<dbReference type="Proteomes" id="UP001197247">
    <property type="component" value="Unassembled WGS sequence"/>
</dbReference>
<dbReference type="PANTHER" id="PTHR33164">
    <property type="entry name" value="TRANSCRIPTIONAL REGULATOR, MARR FAMILY"/>
    <property type="match status" value="1"/>
</dbReference>
<dbReference type="SMART" id="SM00347">
    <property type="entry name" value="HTH_MARR"/>
    <property type="match status" value="1"/>
</dbReference>
<accession>A0ABS5TG79</accession>
<evidence type="ECO:0000313" key="2">
    <source>
        <dbReference type="EMBL" id="MBT0770076.1"/>
    </source>
</evidence>
<dbReference type="EMBL" id="JAHBAY010000005">
    <property type="protein sequence ID" value="MBT0770076.1"/>
    <property type="molecule type" value="Genomic_DNA"/>
</dbReference>
<name>A0ABS5TG79_9ACTN</name>
<comment type="caution">
    <text evidence="2">The sequence shown here is derived from an EMBL/GenBank/DDBJ whole genome shotgun (WGS) entry which is preliminary data.</text>
</comment>
<evidence type="ECO:0000313" key="3">
    <source>
        <dbReference type="Proteomes" id="UP001197247"/>
    </source>
</evidence>
<keyword evidence="3" id="KW-1185">Reference proteome</keyword>